<feature type="region of interest" description="Disordered" evidence="1">
    <location>
        <begin position="166"/>
        <end position="196"/>
    </location>
</feature>
<evidence type="ECO:0000259" key="2">
    <source>
        <dbReference type="PROSITE" id="PS50181"/>
    </source>
</evidence>
<evidence type="ECO:0000256" key="1">
    <source>
        <dbReference type="SAM" id="MobiDB-lite"/>
    </source>
</evidence>
<dbReference type="InterPro" id="IPR001810">
    <property type="entry name" value="F-box_dom"/>
</dbReference>
<dbReference type="EMBL" id="MCFF01000054">
    <property type="protein sequence ID" value="ORZ04798.1"/>
    <property type="molecule type" value="Genomic_DNA"/>
</dbReference>
<dbReference type="Pfam" id="PF12937">
    <property type="entry name" value="F-box-like"/>
    <property type="match status" value="1"/>
</dbReference>
<organism evidence="3 4">
    <name type="scientific">Lobosporangium transversale</name>
    <dbReference type="NCBI Taxonomy" id="64571"/>
    <lineage>
        <taxon>Eukaryota</taxon>
        <taxon>Fungi</taxon>
        <taxon>Fungi incertae sedis</taxon>
        <taxon>Mucoromycota</taxon>
        <taxon>Mortierellomycotina</taxon>
        <taxon>Mortierellomycetes</taxon>
        <taxon>Mortierellales</taxon>
        <taxon>Mortierellaceae</taxon>
        <taxon>Lobosporangium</taxon>
    </lineage>
</organism>
<dbReference type="Proteomes" id="UP000193648">
    <property type="component" value="Unassembled WGS sequence"/>
</dbReference>
<name>A0A1Y2GAT7_9FUNG</name>
<proteinExistence type="predicted"/>
<feature type="region of interest" description="Disordered" evidence="1">
    <location>
        <begin position="1"/>
        <end position="30"/>
    </location>
</feature>
<accession>A0A1Y2GAT7</accession>
<dbReference type="SUPFAM" id="SSF81383">
    <property type="entry name" value="F-box domain"/>
    <property type="match status" value="1"/>
</dbReference>
<dbReference type="PROSITE" id="PS50181">
    <property type="entry name" value="FBOX"/>
    <property type="match status" value="1"/>
</dbReference>
<feature type="compositionally biased region" description="Polar residues" evidence="1">
    <location>
        <begin position="171"/>
        <end position="196"/>
    </location>
</feature>
<protein>
    <recommendedName>
        <fullName evidence="2">F-box domain-containing protein</fullName>
    </recommendedName>
</protein>
<keyword evidence="4" id="KW-1185">Reference proteome</keyword>
<comment type="caution">
    <text evidence="3">The sequence shown here is derived from an EMBL/GenBank/DDBJ whole genome shotgun (WGS) entry which is preliminary data.</text>
</comment>
<sequence length="740" mass="82766">MNRSQRKHPLYPDADHQDSNDKGAISPPGKKIRITDYPNEVLVQIIGHVDDPIALNNLTQTCSIFRDLTTPNVWKNIFDRKNAYYSAGSTVDHLRGANKAWRIVGLDDHFRNKRDWVDPQQSFSMSGPPCLVMKPSRAKHIRPPHMPTLSSDFTIAPVFSALSNGGPPDLSTDSTVAPVSSPWSNGGPPASSTDSTTQTTIVAYLQRRTFNAHSEYQLIVYGLPNHETPLETITSDFWAHPGLDQNADPEDLIVAQLMDIKHYPHQRDDQGRIRIVFVVAFGNRNLAGVDAGESELSVVESWQKIKVAEAYISDKLPAPISRNSEDTTGPQLISFRPQPARGKVETIVPHNTQQTIRGRIIKLYSVKDPLTAEIQDHIALIGILQGSRAQTVVMTSPLFVSKTPKQLSARDGTSMTRDETITPKQLSARDGTSMTRDETIMTTPSTAAPTQSKWTCHALGGGTRALSTSCMSLFPPQSDFEHLLVIMDQGGNAQIWDWLRKLRVAVLKAPESGADTASQGQERASVSRNELFYWGVQINWAIEEPVFQDQKPNSPFLSHRKHGDFRIVALADGQDKEWETSTWFVSEKELRKREEVLSNLQEGEKFESWELNAKYRYFQQSTLGRRYIPGASPETITSTSSQVQELLFIAYLIWDHYRISLTSNNGICIFDMNQECGKAAATFSNSSVHTPLPEPPQWVTYLDNAEEDPLVDIAAVGDALFLTRKHSHMIWPFRSVVVEE</sequence>
<gene>
    <name evidence="3" type="ORF">BCR41DRAFT_362265</name>
</gene>
<evidence type="ECO:0000313" key="3">
    <source>
        <dbReference type="EMBL" id="ORZ04798.1"/>
    </source>
</evidence>
<dbReference type="GeneID" id="33567537"/>
<dbReference type="AlphaFoldDB" id="A0A1Y2GAT7"/>
<dbReference type="RefSeq" id="XP_021876735.1">
    <property type="nucleotide sequence ID" value="XM_022025694.1"/>
</dbReference>
<evidence type="ECO:0000313" key="4">
    <source>
        <dbReference type="Proteomes" id="UP000193648"/>
    </source>
</evidence>
<dbReference type="OrthoDB" id="2441754at2759"/>
<feature type="domain" description="F-box" evidence="2">
    <location>
        <begin position="31"/>
        <end position="77"/>
    </location>
</feature>
<reference evidence="3 4" key="1">
    <citation type="submission" date="2016-07" db="EMBL/GenBank/DDBJ databases">
        <title>Pervasive Adenine N6-methylation of Active Genes in Fungi.</title>
        <authorList>
            <consortium name="DOE Joint Genome Institute"/>
            <person name="Mondo S.J."/>
            <person name="Dannebaum R.O."/>
            <person name="Kuo R.C."/>
            <person name="Labutti K."/>
            <person name="Haridas S."/>
            <person name="Kuo A."/>
            <person name="Salamov A."/>
            <person name="Ahrendt S.R."/>
            <person name="Lipzen A."/>
            <person name="Sullivan W."/>
            <person name="Andreopoulos W.B."/>
            <person name="Clum A."/>
            <person name="Lindquist E."/>
            <person name="Daum C."/>
            <person name="Ramamoorthy G.K."/>
            <person name="Gryganskyi A."/>
            <person name="Culley D."/>
            <person name="Magnuson J.K."/>
            <person name="James T.Y."/>
            <person name="O'Malley M.A."/>
            <person name="Stajich J.E."/>
            <person name="Spatafora J.W."/>
            <person name="Visel A."/>
            <person name="Grigoriev I.V."/>
        </authorList>
    </citation>
    <scope>NUCLEOTIDE SEQUENCE [LARGE SCALE GENOMIC DNA]</scope>
    <source>
        <strain evidence="3 4">NRRL 3116</strain>
    </source>
</reference>
<dbReference type="InParanoid" id="A0A1Y2GAT7"/>
<dbReference type="InterPro" id="IPR036047">
    <property type="entry name" value="F-box-like_dom_sf"/>
</dbReference>